<reference evidence="16" key="11">
    <citation type="journal article" date="2022" name="J. Lipid Res.">
        <title>Consequences of excessive glucosylsphingosine in glucocerebrosidase-deficient zebrafish.</title>
        <authorList>
            <person name="Lelieveld L.T."/>
            <person name="Gerhardt S."/>
            <person name="Maas S."/>
            <person name="Zwiers K.C."/>
            <person name="de Wit C."/>
            <person name="Beijk E.H."/>
            <person name="Ferraz M.J."/>
            <person name="Artola M."/>
            <person name="Meijer A.H."/>
            <person name="Tudorache C."/>
            <person name="Salvatori D."/>
            <person name="Boot R.G."/>
            <person name="Aerts J.M.F.G."/>
        </authorList>
    </citation>
    <scope>NUCLEOTIDE SEQUENCE</scope>
</reference>
<keyword evidence="2" id="KW-0964">Secreted</keyword>
<evidence type="ECO:0000256" key="5">
    <source>
        <dbReference type="ARBA" id="ARBA00022737"/>
    </source>
</evidence>
<reference evidence="16" key="8">
    <citation type="journal article" date="2019" name="Dev. Cell">
        <title>An Ectoderm-Derived Myeloid-like Cell Population Functions as Antigen Transporters for Langerhans Cells in Zebrafish Epidermis.</title>
        <authorList>
            <person name="Lin X."/>
            <person name="Zhou Q."/>
            <person name="Zhao C."/>
            <person name="Lin G."/>
            <person name="Xu J."/>
            <person name="Wen Z."/>
        </authorList>
    </citation>
    <scope>NUCLEOTIDE SEQUENCE</scope>
</reference>
<dbReference type="ZFIN" id="ZDB-GENE-050522-86">
    <property type="gene designation" value="c1qa"/>
</dbReference>
<reference evidence="16" key="7">
    <citation type="journal article" date="2017" name="Nat. Commun.">
        <title>MafB is a critical regulator of complement component C1q.</title>
        <authorList>
            <person name="Tran M.T.N."/>
            <person name="Hamada M."/>
            <person name="Jeon H."/>
            <person name="Shiraishi R."/>
            <person name="Asano K."/>
            <person name="Hattori M."/>
            <person name="Nakamura M."/>
            <person name="Imamura Y."/>
            <person name="Tsunakawa Y."/>
            <person name="Fujii R."/>
            <person name="Usui T."/>
            <person name="Kulathunga K."/>
            <person name="Andrea C.S."/>
            <person name="Koshida R."/>
            <person name="Kamei R."/>
            <person name="Matsunaga Y."/>
            <person name="Kobayashi M."/>
            <person name="Oishi H."/>
            <person name="Kudo T."/>
            <person name="Takahashi S."/>
        </authorList>
    </citation>
    <scope>NUCLEOTIDE SEQUENCE</scope>
</reference>
<reference evidence="14" key="1">
    <citation type="submission" date="2005-05" db="EMBL/GenBank/DDBJ databases">
        <authorList>
            <consortium name="NIH - Zebrafish Gene Collection (ZGC) project"/>
        </authorList>
    </citation>
    <scope>NUCLEOTIDE SEQUENCE [LARGE SCALE MRNA]</scope>
    <source>
        <tissue evidence="14">Olfactory epithelium</tissue>
    </source>
</reference>
<keyword evidence="10" id="KW-0379">Hydroxylation</keyword>
<keyword evidence="5" id="KW-0677">Repeat</keyword>
<keyword evidence="3" id="KW-0272">Extracellular matrix</keyword>
<reference evidence="16" key="9">
    <citation type="journal article" date="2020" name="Elife">
        <title>Zebrafish macrophage developmental arrest underlies depletion of microglia and reveals Csf1r-independent metaphocytes.</title>
        <authorList>
            <person name="Kuil L.E."/>
            <person name="Oosterhof N."/>
            <person name="Ferrero G."/>
            <person name="Mikulasova T."/>
            <person name="Hason M."/>
            <person name="Dekker J."/>
            <person name="Rovira M."/>
            <person name="van der Linde H.C."/>
            <person name="van Strien P.M."/>
            <person name="de Pater E."/>
            <person name="Schaaf G."/>
            <person name="Bindels E.M."/>
            <person name="Wittamer V."/>
            <person name="van Ham T.J."/>
        </authorList>
    </citation>
    <scope>NUCLEOTIDE SEQUENCE</scope>
</reference>
<accession>Q504F7</accession>
<reference evidence="15" key="4">
    <citation type="journal article" date="2013" name="Nature">
        <title>The zebrafish reference genome sequence and its relationship to the human genome.</title>
        <authorList>
            <consortium name="Genome Reference Consortium Zebrafish"/>
            <person name="Howe K."/>
            <person name="Clark M.D."/>
            <person name="Torroja C.F."/>
            <person name="Torrance J."/>
            <person name="Berthelot C."/>
            <person name="Muffato M."/>
            <person name="Collins J.E."/>
            <person name="Humphray S."/>
            <person name="McLaren K."/>
            <person name="Matthews L."/>
            <person name="McLaren S."/>
            <person name="Sealy I."/>
            <person name="Caccamo M."/>
            <person name="Churcher C."/>
            <person name="Scott C."/>
            <person name="Barrett J.C."/>
            <person name="Koch R."/>
            <person name="Rauch G.J."/>
            <person name="White S."/>
            <person name="Chow W."/>
            <person name="Kilian B."/>
            <person name="Quintais L.T."/>
            <person name="Guerra-Assuncao J.A."/>
            <person name="Zhou Y."/>
            <person name="Gu Y."/>
            <person name="Yen J."/>
            <person name="Vogel J.H."/>
            <person name="Eyre T."/>
            <person name="Redmond S."/>
            <person name="Banerjee R."/>
            <person name="Chi J."/>
            <person name="Fu B."/>
            <person name="Langley E."/>
            <person name="Maguire S.F."/>
            <person name="Laird G.K."/>
            <person name="Lloyd D."/>
            <person name="Kenyon E."/>
            <person name="Donaldson S."/>
            <person name="Sehra H."/>
            <person name="Almeida-King J."/>
            <person name="Loveland J."/>
            <person name="Trevanion S."/>
            <person name="Jones M."/>
            <person name="Quail M."/>
            <person name="Willey D."/>
            <person name="Hunt A."/>
            <person name="Burton J."/>
            <person name="Sims S."/>
            <person name="McLay K."/>
            <person name="Plumb B."/>
            <person name="Davis J."/>
            <person name="Clee C."/>
            <person name="Oliver K."/>
            <person name="Clark R."/>
            <person name="Riddle C."/>
            <person name="Elliot D."/>
            <person name="Eliott D."/>
            <person name="Threadgold G."/>
            <person name="Harden G."/>
            <person name="Ware D."/>
            <person name="Begum S."/>
            <person name="Mortimore B."/>
            <person name="Mortimer B."/>
            <person name="Kerry G."/>
            <person name="Heath P."/>
            <person name="Phillimore B."/>
            <person name="Tracey A."/>
            <person name="Corby N."/>
            <person name="Dunn M."/>
            <person name="Johnson C."/>
            <person name="Wood J."/>
            <person name="Clark S."/>
            <person name="Pelan S."/>
            <person name="Griffiths G."/>
            <person name="Smith M."/>
            <person name="Glithero R."/>
            <person name="Howden P."/>
            <person name="Barker N."/>
            <person name="Lloyd C."/>
            <person name="Stevens C."/>
            <person name="Harley J."/>
            <person name="Holt K."/>
            <person name="Panagiotidis G."/>
            <person name="Lovell J."/>
            <person name="Beasley H."/>
            <person name="Henderson C."/>
            <person name="Gordon D."/>
            <person name="Auger K."/>
            <person name="Wright D."/>
            <person name="Collins J."/>
            <person name="Raisen C."/>
            <person name="Dyer L."/>
            <person name="Leung K."/>
            <person name="Robertson L."/>
            <person name="Ambridge K."/>
            <person name="Leongamornlert D."/>
            <person name="McGuire S."/>
            <person name="Gilderthorp R."/>
            <person name="Griffiths C."/>
            <person name="Manthravadi D."/>
            <person name="Nichol S."/>
            <person name="Barker G."/>
            <person name="Whitehead S."/>
            <person name="Kay M."/>
            <person name="Brown J."/>
            <person name="Murnane C."/>
            <person name="Gray E."/>
            <person name="Humphries M."/>
            <person name="Sycamore N."/>
            <person name="Barker D."/>
            <person name="Saunders D."/>
            <person name="Wallis J."/>
            <person name="Babbage A."/>
            <person name="Hammond S."/>
            <person name="Mashreghi-Mohammadi M."/>
            <person name="Barr L."/>
            <person name="Martin S."/>
            <person name="Wray P."/>
            <person name="Ellington A."/>
            <person name="Matthews N."/>
            <person name="Ellwood M."/>
            <person name="Woodmansey R."/>
            <person name="Clark G."/>
            <person name="Cooper J."/>
            <person name="Cooper J."/>
            <person name="Tromans A."/>
            <person name="Grafham D."/>
            <person name="Skuce C."/>
            <person name="Pandian R."/>
            <person name="Andrews R."/>
            <person name="Harrison E."/>
            <person name="Kimberley A."/>
            <person name="Garnett J."/>
            <person name="Fosker N."/>
            <person name="Hall R."/>
            <person name="Garner P."/>
            <person name="Kelly D."/>
            <person name="Bird C."/>
            <person name="Palmer S."/>
            <person name="Gehring I."/>
            <person name="Berger A."/>
            <person name="Dooley C.M."/>
            <person name="Ersan-Urun Z."/>
            <person name="Eser C."/>
            <person name="Geiger H."/>
            <person name="Geisler M."/>
            <person name="Karotki L."/>
            <person name="Kirn A."/>
            <person name="Konantz J."/>
            <person name="Konantz M."/>
            <person name="Oberlander M."/>
            <person name="Rudolph-Geiger S."/>
            <person name="Teucke M."/>
            <person name="Lanz C."/>
            <person name="Raddatz G."/>
            <person name="Osoegawa K."/>
            <person name="Zhu B."/>
            <person name="Rapp A."/>
            <person name="Widaa S."/>
            <person name="Langford C."/>
            <person name="Yang F."/>
            <person name="Schuster S.C."/>
            <person name="Carter N.P."/>
            <person name="Harrow J."/>
            <person name="Ning Z."/>
            <person name="Herrero J."/>
            <person name="Searle S.M."/>
            <person name="Enright A."/>
            <person name="Geisler R."/>
            <person name="Plasterk R.H."/>
            <person name="Lee C."/>
            <person name="Westerfield M."/>
            <person name="de Jong P.J."/>
            <person name="Zon L.I."/>
            <person name="Postlethwait J.H."/>
            <person name="Nusslein-Volhard C."/>
            <person name="Hubbard T.J."/>
            <person name="Roest Crollius H."/>
            <person name="Rogers J."/>
            <person name="Stemple D.L."/>
        </authorList>
    </citation>
    <scope>NUCLEOTIDE SEQUENCE [LARGE SCALE GENOMIC DNA]</scope>
</reference>
<evidence type="ECO:0000256" key="11">
    <source>
        <dbReference type="SAM" id="MobiDB-lite"/>
    </source>
</evidence>
<dbReference type="RefSeq" id="NP_001018363.1">
    <property type="nucleotide sequence ID" value="NM_001020527.1"/>
</dbReference>
<keyword evidence="9" id="KW-0325">Glycoprotein</keyword>
<gene>
    <name evidence="16 17" type="primary">c1qa</name>
    <name evidence="14 16" type="synonym">zgc:109903</name>
</gene>
<dbReference type="GO" id="GO:0006958">
    <property type="term" value="P:complement activation, classical pathway"/>
    <property type="evidence" value="ECO:0000314"/>
    <property type="project" value="ZFIN"/>
</dbReference>
<evidence type="ECO:0000259" key="13">
    <source>
        <dbReference type="PROSITE" id="PS50871"/>
    </source>
</evidence>
<reference evidence="16" key="3">
    <citation type="journal article" date="2010" name="J. Biol. Chem.">
        <title>Characterization of C1q in teleosts: insight into the molecular and functional evolution of C1q family and classical pathway.</title>
        <authorList>
            <person name="Hu Y.L."/>
            <person name="Pan X.M."/>
            <person name="Xiang L.X."/>
            <person name="Shao J.Z."/>
        </authorList>
    </citation>
    <scope>NUCLEOTIDE SEQUENCE</scope>
</reference>
<keyword evidence="7" id="KW-0180">Complement pathway</keyword>
<dbReference type="Proteomes" id="UP000000437">
    <property type="component" value="Chromosome 21"/>
</dbReference>
<reference evidence="16" key="10">
    <citation type="journal article" date="2022" name="Infect. Immun.">
        <title>Neutrophil-Associated Responses to Vibrio cholerae Infection in a Natural Host Model.</title>
        <authorList>
            <person name="Farr D."/>
            <person name="Nag D."/>
            <person name="Chazin W.J."/>
            <person name="Harrison S."/>
            <person name="Thummel R."/>
            <person name="Luo X."/>
            <person name="Raychaudhuri S."/>
            <person name="Withey J.H."/>
        </authorList>
    </citation>
    <scope>NUCLEOTIDE SEQUENCE</scope>
</reference>
<dbReference type="PRINTS" id="PR00007">
    <property type="entry name" value="COMPLEMNTC1Q"/>
</dbReference>
<keyword evidence="6" id="KW-0391">Immunity</keyword>
<evidence type="ECO:0000313" key="17">
    <source>
        <dbReference type="ZFIN" id="ZDB-GENE-050522-86"/>
    </source>
</evidence>
<evidence type="ECO:0000313" key="15">
    <source>
        <dbReference type="Proteomes" id="UP000000437"/>
    </source>
</evidence>
<feature type="region of interest" description="Disordered" evidence="11">
    <location>
        <begin position="30"/>
        <end position="52"/>
    </location>
</feature>
<evidence type="ECO:0000256" key="10">
    <source>
        <dbReference type="ARBA" id="ARBA00023278"/>
    </source>
</evidence>
<reference evidence="16" key="2">
    <citation type="journal article" date="2008" name="J. Genet. Genomics">
        <title>Bioinformatic identification of genes encoding C1q-domain-containing proteins in zebrafish.</title>
        <authorList>
            <person name="Mei J."/>
            <person name="Gui J."/>
        </authorList>
    </citation>
    <scope>NUCLEOTIDE SEQUENCE</scope>
</reference>
<dbReference type="SMR" id="Q504F7"/>
<evidence type="ECO:0000256" key="7">
    <source>
        <dbReference type="ARBA" id="ARBA00022875"/>
    </source>
</evidence>
<name>Q504F7_DANRE</name>
<dbReference type="SMART" id="SM00110">
    <property type="entry name" value="C1Q"/>
    <property type="match status" value="1"/>
</dbReference>
<dbReference type="GO" id="GO:0045087">
    <property type="term" value="P:innate immune response"/>
    <property type="evidence" value="ECO:0007669"/>
    <property type="project" value="UniProtKB-KW"/>
</dbReference>
<evidence type="ECO:0000256" key="9">
    <source>
        <dbReference type="ARBA" id="ARBA00023180"/>
    </source>
</evidence>
<comment type="subcellular location">
    <subcellularLocation>
        <location evidence="1">Secreted</location>
        <location evidence="1">Extracellular space</location>
        <location evidence="1">Extracellular matrix</location>
    </subcellularLocation>
</comment>
<proteinExistence type="evidence at transcript level"/>
<reference evidence="16" key="6">
    <citation type="journal article" date="2016" name="Protein Sci.">
        <title>Crystal structure of zebrafish complement 1qA globular domain.</title>
        <authorList>
            <person name="Yuan H."/>
            <person name="Chen R."/>
            <person name="Tariq M."/>
            <person name="Liu Y."/>
            <person name="Sun Y."/>
            <person name="Xia C."/>
        </authorList>
    </citation>
    <scope>NUCLEOTIDE SEQUENCE</scope>
</reference>
<dbReference type="AlphaFoldDB" id="Q504F7"/>
<dbReference type="PhylomeDB" id="Q504F7"/>
<dbReference type="SUPFAM" id="SSF49842">
    <property type="entry name" value="TNF-like"/>
    <property type="match status" value="1"/>
</dbReference>
<evidence type="ECO:0000256" key="1">
    <source>
        <dbReference type="ARBA" id="ARBA00004498"/>
    </source>
</evidence>
<dbReference type="AGR" id="ZFIN:ZDB-GENE-050522-86"/>
<dbReference type="Pfam" id="PF00386">
    <property type="entry name" value="C1q"/>
    <property type="match status" value="1"/>
</dbReference>
<keyword evidence="15" id="KW-1185">Reference proteome</keyword>
<evidence type="ECO:0000256" key="8">
    <source>
        <dbReference type="ARBA" id="ARBA00023157"/>
    </source>
</evidence>
<reference evidence="16" key="12">
    <citation type="journal article" date="2022" name="PLoS Biol.">
        <title>The microbiota promotes social behavior by modulating microglial remodeling of forebrain neurons.</title>
        <authorList>
            <person name="Bruckner J.J."/>
            <person name="Stednitz S.J."/>
            <person name="Grice M.Z."/>
            <person name="Zaidan D."/>
            <person name="Massaquoi M.S."/>
            <person name="Larsch J."/>
            <person name="Tallafuss A."/>
            <person name="Guillemin K."/>
            <person name="Washbourne P."/>
            <person name="Eisen J.S."/>
        </authorList>
    </citation>
    <scope>NUCLEOTIDE SEQUENCE</scope>
</reference>
<dbReference type="InterPro" id="IPR001073">
    <property type="entry name" value="C1q_dom"/>
</dbReference>
<reference evidence="16" key="5">
    <citation type="journal article" date="2014" name="Acta Crystallogr. F Struct. Biol. Commun.">
        <title>Crystallization and preliminary crystallographic studies of the complement 1qA globular domain from zebrafish, Dare-C1qAgD.</title>
        <authorList>
            <person name="Yuan H."/>
            <person name="Chen R."/>
            <person name="Liu Y."/>
            <person name="Tariq M."/>
            <person name="Sun Y."/>
            <person name="Xia C."/>
        </authorList>
    </citation>
    <scope>NUCLEOTIDE SEQUENCE</scope>
</reference>
<dbReference type="PROSITE" id="PS50871">
    <property type="entry name" value="C1Q"/>
    <property type="match status" value="1"/>
</dbReference>
<evidence type="ECO:0000256" key="12">
    <source>
        <dbReference type="SAM" id="SignalP"/>
    </source>
</evidence>
<reference evidence="16" key="13">
    <citation type="submission" date="2025-04" db="UniProtKB">
        <authorList>
            <consortium name="RefSeq"/>
        </authorList>
    </citation>
    <scope>IDENTIFICATION</scope>
</reference>
<evidence type="ECO:0000256" key="6">
    <source>
        <dbReference type="ARBA" id="ARBA00022859"/>
    </source>
</evidence>
<dbReference type="EMBL" id="BC095042">
    <property type="protein sequence ID" value="AAH95042.1"/>
    <property type="molecule type" value="mRNA"/>
</dbReference>
<dbReference type="PANTHER" id="PTHR15427">
    <property type="entry name" value="EMILIN ELASTIN MICROFIBRIL INTERFACE-LOCATED PROTEIN ELASTIN MICROFIBRIL INTERFACER"/>
    <property type="match status" value="1"/>
</dbReference>
<keyword evidence="4" id="KW-0399">Innate immunity</keyword>
<dbReference type="GeneID" id="553548"/>
<feature type="chain" id="PRO_5035034243" evidence="12 16">
    <location>
        <begin position="22"/>
        <end position="247"/>
    </location>
</feature>
<evidence type="ECO:0000313" key="16">
    <source>
        <dbReference type="RefSeq" id="NP_001018363.1"/>
    </source>
</evidence>
<feature type="domain" description="C1q" evidence="13">
    <location>
        <begin position="110"/>
        <end position="247"/>
    </location>
</feature>
<dbReference type="InterPro" id="IPR050392">
    <property type="entry name" value="Collagen/C1q_domain"/>
</dbReference>
<feature type="signal peptide" evidence="12">
    <location>
        <begin position="1"/>
        <end position="21"/>
    </location>
</feature>
<keyword evidence="8" id="KW-1015">Disulfide bond</keyword>
<dbReference type="GO" id="GO:0005581">
    <property type="term" value="C:collagen trimer"/>
    <property type="evidence" value="ECO:0007669"/>
    <property type="project" value="UniProtKB-KW"/>
</dbReference>
<organism evidence="14">
    <name type="scientific">Danio rerio</name>
    <name type="common">Zebrafish</name>
    <name type="synonym">Brachydanio rerio</name>
    <dbReference type="NCBI Taxonomy" id="7955"/>
    <lineage>
        <taxon>Eukaryota</taxon>
        <taxon>Metazoa</taxon>
        <taxon>Chordata</taxon>
        <taxon>Craniata</taxon>
        <taxon>Vertebrata</taxon>
        <taxon>Euteleostomi</taxon>
        <taxon>Actinopterygii</taxon>
        <taxon>Neopterygii</taxon>
        <taxon>Teleostei</taxon>
        <taxon>Ostariophysi</taxon>
        <taxon>Cypriniformes</taxon>
        <taxon>Danionidae</taxon>
        <taxon>Danioninae</taxon>
        <taxon>Danio</taxon>
    </lineage>
</organism>
<keyword evidence="12 16" id="KW-0732">Signal</keyword>
<dbReference type="OrthoDB" id="6343173at2759"/>
<evidence type="ECO:0000256" key="4">
    <source>
        <dbReference type="ARBA" id="ARBA00022588"/>
    </source>
</evidence>
<evidence type="ECO:0000256" key="2">
    <source>
        <dbReference type="ARBA" id="ARBA00022525"/>
    </source>
</evidence>
<dbReference type="KEGG" id="dre:553548"/>
<dbReference type="CTD" id="712"/>
<sequence>MQPSAFFAFLWAGALLPFSFCQDECVKHGRNGADGPNGRDGLPGPKGEKGEPALQVKLSSIALEELKGDMGVRGPPGEPGLEGLMGAIGPRGPLGPAGPRGSSVGADGAKASEKPAFSVLRNEASQAQYKQPVTFNDKLSDANDDFQIKTGYFTCKVPGVYYFVFHASSEGRLCLRLKSTSAPPVSLSFCDFNSKSVSLVVSGGAVLTLLKGDKVWIEPFAGDGGVGQMPKRLYAVFNGFLIYRNAE</sequence>
<dbReference type="InterPro" id="IPR008983">
    <property type="entry name" value="Tumour_necrosis_fac-like_dom"/>
</dbReference>
<evidence type="ECO:0000313" key="14">
    <source>
        <dbReference type="EMBL" id="AAH95042.1"/>
    </source>
</evidence>
<protein>
    <submittedName>
        <fullName evidence="16">Complement C1q subcomponent subunit A precursor</fullName>
    </submittedName>
    <submittedName>
        <fullName evidence="14">Zgc:109903</fullName>
    </submittedName>
</protein>
<dbReference type="FunFam" id="2.60.120.40:FF:000036">
    <property type="entry name" value="C1qA"/>
    <property type="match status" value="1"/>
</dbReference>
<dbReference type="Gene3D" id="2.60.120.40">
    <property type="match status" value="1"/>
</dbReference>
<dbReference type="PANTHER" id="PTHR15427:SF26">
    <property type="entry name" value="COMPLEMENT C1Q SUBCOMPONENT SUBUNIT A"/>
    <property type="match status" value="1"/>
</dbReference>
<evidence type="ECO:0000256" key="3">
    <source>
        <dbReference type="ARBA" id="ARBA00022530"/>
    </source>
</evidence>